<keyword evidence="2" id="KW-0449">Lipoprotein</keyword>
<evidence type="ECO:0000313" key="3">
    <source>
        <dbReference type="Proteomes" id="UP000031829"/>
    </source>
</evidence>
<name>A0A0B6ALS1_PRIM2</name>
<evidence type="ECO:0000256" key="1">
    <source>
        <dbReference type="SAM" id="SignalP"/>
    </source>
</evidence>
<feature type="chain" id="PRO_5039596736" evidence="1">
    <location>
        <begin position="24"/>
        <end position="181"/>
    </location>
</feature>
<dbReference type="PROSITE" id="PS51257">
    <property type="entry name" value="PROKAR_LIPOPROTEIN"/>
    <property type="match status" value="1"/>
</dbReference>
<proteinExistence type="predicted"/>
<sequence length="181" mass="20152">MKKSFLFVVGCMTTLSLFGCSTADQGKDGVIDDDTVRNVTYENGNNKTKMNDVNDTQDVQRNEKEQYNQSGGMRVADVAADRIVALKNVKDANVIVTDHTAYVAAVLDDNKEGNLTKDMEHKIAHEVRKADGSVHRVFVSTNPDFVNRMNGYVDKLQTGKPVSGLFDEFSEVVRRVFPNSR</sequence>
<accession>A0A0B6ALS1</accession>
<dbReference type="NCBIfam" id="TIGR02898">
    <property type="entry name" value="spore_YhcN_YlaJ"/>
    <property type="match status" value="1"/>
</dbReference>
<reference evidence="2 3" key="1">
    <citation type="journal article" date="2015" name="Genome Announc.">
        <title>Complete genome sequences for 35 biothreat assay-relevant bacillus species.</title>
        <authorList>
            <person name="Johnson S.L."/>
            <person name="Daligault H.E."/>
            <person name="Davenport K.W."/>
            <person name="Jaissle J."/>
            <person name="Frey K.G."/>
            <person name="Ladner J.T."/>
            <person name="Broomall S.M."/>
            <person name="Bishop-Lilly K.A."/>
            <person name="Bruce D.C."/>
            <person name="Gibbons H.S."/>
            <person name="Coyne S.R."/>
            <person name="Lo C.C."/>
            <person name="Meincke L."/>
            <person name="Munk A.C."/>
            <person name="Koroleva G.I."/>
            <person name="Rosenzweig C.N."/>
            <person name="Palacios G.F."/>
            <person name="Redden C.L."/>
            <person name="Minogue T.D."/>
            <person name="Chain P.S."/>
        </authorList>
    </citation>
    <scope>NUCLEOTIDE SEQUENCE [LARGE SCALE GENOMIC DNA]</scope>
    <source>
        <strain evidence="3">ATCC 14581 / DSM 32 / JCM 2506 / NBRC 15308 / NCIMB 9376 / NCTC 10342 / NRRL B-14308 / VKM B-512</strain>
    </source>
</reference>
<dbReference type="InterPro" id="IPR014247">
    <property type="entry name" value="Spore_lipoprot_YhcN/YlaJ"/>
</dbReference>
<organism evidence="2 3">
    <name type="scientific">Priestia megaterium (strain ATCC 14581 / DSM 32 / CCUG 1817 / JCM 2506 / NBRC 15308 / NCIMB 9376 / NCTC 10342 / NRRL B-14308 / VKM B-512 / Ford 19)</name>
    <name type="common">Bacillus megaterium</name>
    <dbReference type="NCBI Taxonomy" id="1348623"/>
    <lineage>
        <taxon>Bacteria</taxon>
        <taxon>Bacillati</taxon>
        <taxon>Bacillota</taxon>
        <taxon>Bacilli</taxon>
        <taxon>Bacillales</taxon>
        <taxon>Bacillaceae</taxon>
        <taxon>Priestia</taxon>
    </lineage>
</organism>
<feature type="signal peptide" evidence="1">
    <location>
        <begin position="1"/>
        <end position="23"/>
    </location>
</feature>
<gene>
    <name evidence="2" type="primary">yhcN</name>
    <name evidence="2" type="ORF">BG04_3715</name>
</gene>
<dbReference type="GeneID" id="93641767"/>
<keyword evidence="1" id="KW-0732">Signal</keyword>
<protein>
    <submittedName>
        <fullName evidence="2">Lipoprotein yhcN</fullName>
    </submittedName>
</protein>
<dbReference type="AlphaFoldDB" id="A0A0B6ALS1"/>
<dbReference type="RefSeq" id="WP_016763474.1">
    <property type="nucleotide sequence ID" value="NZ_BCVB01000002.1"/>
</dbReference>
<dbReference type="GO" id="GO:0030435">
    <property type="term" value="P:sporulation resulting in formation of a cellular spore"/>
    <property type="evidence" value="ECO:0007669"/>
    <property type="project" value="InterPro"/>
</dbReference>
<dbReference type="Proteomes" id="UP000031829">
    <property type="component" value="Chromosome"/>
</dbReference>
<dbReference type="HOGENOM" id="CLU_077663_0_1_9"/>
<dbReference type="EMBL" id="CP009920">
    <property type="protein sequence ID" value="AJI22007.1"/>
    <property type="molecule type" value="Genomic_DNA"/>
</dbReference>
<evidence type="ECO:0000313" key="2">
    <source>
        <dbReference type="EMBL" id="AJI22007.1"/>
    </source>
</evidence>
<dbReference type="Pfam" id="PF09580">
    <property type="entry name" value="Spore_YhcN_YlaJ"/>
    <property type="match status" value="1"/>
</dbReference>
<dbReference type="InterPro" id="IPR019076">
    <property type="entry name" value="Spore_lipoprot_YhcN/YlaJ-like"/>
</dbReference>
<dbReference type="KEGG" id="bmeg:BG04_3715"/>